<evidence type="ECO:0000256" key="1">
    <source>
        <dbReference type="SAM" id="MobiDB-lite"/>
    </source>
</evidence>
<dbReference type="AlphaFoldDB" id="A0A4C1YR65"/>
<evidence type="ECO:0000313" key="3">
    <source>
        <dbReference type="Proteomes" id="UP000299102"/>
    </source>
</evidence>
<name>A0A4C1YR65_EUMVA</name>
<organism evidence="2 3">
    <name type="scientific">Eumeta variegata</name>
    <name type="common">Bagworm moth</name>
    <name type="synonym">Eumeta japonica</name>
    <dbReference type="NCBI Taxonomy" id="151549"/>
    <lineage>
        <taxon>Eukaryota</taxon>
        <taxon>Metazoa</taxon>
        <taxon>Ecdysozoa</taxon>
        <taxon>Arthropoda</taxon>
        <taxon>Hexapoda</taxon>
        <taxon>Insecta</taxon>
        <taxon>Pterygota</taxon>
        <taxon>Neoptera</taxon>
        <taxon>Endopterygota</taxon>
        <taxon>Lepidoptera</taxon>
        <taxon>Glossata</taxon>
        <taxon>Ditrysia</taxon>
        <taxon>Tineoidea</taxon>
        <taxon>Psychidae</taxon>
        <taxon>Oiketicinae</taxon>
        <taxon>Eumeta</taxon>
    </lineage>
</organism>
<comment type="caution">
    <text evidence="2">The sequence shown here is derived from an EMBL/GenBank/DDBJ whole genome shotgun (WGS) entry which is preliminary data.</text>
</comment>
<protein>
    <submittedName>
        <fullName evidence="2">Uncharacterized protein</fullName>
    </submittedName>
</protein>
<gene>
    <name evidence="2" type="ORF">EVAR_99364_1</name>
</gene>
<sequence>MKKIIKRRFFKPRRAAASRAAVPRAVDPRAAARPLPARHRPAYRGPARPFRFGPATCAATCSLTRAPATGSQPAKCTSIGAGGVPKGPVTRALIKDIVAKSLADMGYECPASDLDKFVRTATPVASRATTPVSSANSSRNHSPVRQKNKGKYSASSSSEEETTGSDSTIVGTDDESGTTSSAASETGTLTGSRSDSFSLV</sequence>
<feature type="compositionally biased region" description="Polar residues" evidence="1">
    <location>
        <begin position="127"/>
        <end position="141"/>
    </location>
</feature>
<proteinExistence type="predicted"/>
<dbReference type="Proteomes" id="UP000299102">
    <property type="component" value="Unassembled WGS sequence"/>
</dbReference>
<evidence type="ECO:0000313" key="2">
    <source>
        <dbReference type="EMBL" id="GBP77119.1"/>
    </source>
</evidence>
<feature type="compositionally biased region" description="Low complexity" evidence="1">
    <location>
        <begin position="177"/>
        <end position="192"/>
    </location>
</feature>
<keyword evidence="3" id="KW-1185">Reference proteome</keyword>
<accession>A0A4C1YR65</accession>
<reference evidence="2 3" key="1">
    <citation type="journal article" date="2019" name="Commun. Biol.">
        <title>The bagworm genome reveals a unique fibroin gene that provides high tensile strength.</title>
        <authorList>
            <person name="Kono N."/>
            <person name="Nakamura H."/>
            <person name="Ohtoshi R."/>
            <person name="Tomita M."/>
            <person name="Numata K."/>
            <person name="Arakawa K."/>
        </authorList>
    </citation>
    <scope>NUCLEOTIDE SEQUENCE [LARGE SCALE GENOMIC DNA]</scope>
</reference>
<feature type="region of interest" description="Disordered" evidence="1">
    <location>
        <begin position="125"/>
        <end position="200"/>
    </location>
</feature>
<dbReference type="EMBL" id="BGZK01001318">
    <property type="protein sequence ID" value="GBP77119.1"/>
    <property type="molecule type" value="Genomic_DNA"/>
</dbReference>